<protein>
    <submittedName>
        <fullName evidence="1">Uncharacterized protein</fullName>
    </submittedName>
</protein>
<reference evidence="1 2" key="1">
    <citation type="journal article" date="2022" name="Nat. Plants">
        <title>Genomes of leafy and leafless Platanthera orchids illuminate the evolution of mycoheterotrophy.</title>
        <authorList>
            <person name="Li M.H."/>
            <person name="Liu K.W."/>
            <person name="Li Z."/>
            <person name="Lu H.C."/>
            <person name="Ye Q.L."/>
            <person name="Zhang D."/>
            <person name="Wang J.Y."/>
            <person name="Li Y.F."/>
            <person name="Zhong Z.M."/>
            <person name="Liu X."/>
            <person name="Yu X."/>
            <person name="Liu D.K."/>
            <person name="Tu X.D."/>
            <person name="Liu B."/>
            <person name="Hao Y."/>
            <person name="Liao X.Y."/>
            <person name="Jiang Y.T."/>
            <person name="Sun W.H."/>
            <person name="Chen J."/>
            <person name="Chen Y.Q."/>
            <person name="Ai Y."/>
            <person name="Zhai J.W."/>
            <person name="Wu S.S."/>
            <person name="Zhou Z."/>
            <person name="Hsiao Y.Y."/>
            <person name="Wu W.L."/>
            <person name="Chen Y.Y."/>
            <person name="Lin Y.F."/>
            <person name="Hsu J.L."/>
            <person name="Li C.Y."/>
            <person name="Wang Z.W."/>
            <person name="Zhao X."/>
            <person name="Zhong W.Y."/>
            <person name="Ma X.K."/>
            <person name="Ma L."/>
            <person name="Huang J."/>
            <person name="Chen G.Z."/>
            <person name="Huang M.Z."/>
            <person name="Huang L."/>
            <person name="Peng D.H."/>
            <person name="Luo Y.B."/>
            <person name="Zou S.Q."/>
            <person name="Chen S.P."/>
            <person name="Lan S."/>
            <person name="Tsai W.C."/>
            <person name="Van de Peer Y."/>
            <person name="Liu Z.J."/>
        </authorList>
    </citation>
    <scope>NUCLEOTIDE SEQUENCE [LARGE SCALE GENOMIC DNA]</scope>
    <source>
        <strain evidence="1">Lor287</strain>
    </source>
</reference>
<organism evidence="1 2">
    <name type="scientific">Platanthera zijinensis</name>
    <dbReference type="NCBI Taxonomy" id="2320716"/>
    <lineage>
        <taxon>Eukaryota</taxon>
        <taxon>Viridiplantae</taxon>
        <taxon>Streptophyta</taxon>
        <taxon>Embryophyta</taxon>
        <taxon>Tracheophyta</taxon>
        <taxon>Spermatophyta</taxon>
        <taxon>Magnoliopsida</taxon>
        <taxon>Liliopsida</taxon>
        <taxon>Asparagales</taxon>
        <taxon>Orchidaceae</taxon>
        <taxon>Orchidoideae</taxon>
        <taxon>Orchideae</taxon>
        <taxon>Orchidinae</taxon>
        <taxon>Platanthera</taxon>
    </lineage>
</organism>
<proteinExistence type="predicted"/>
<comment type="caution">
    <text evidence="1">The sequence shown here is derived from an EMBL/GenBank/DDBJ whole genome shotgun (WGS) entry which is preliminary data.</text>
</comment>
<accession>A0AAP0C313</accession>
<evidence type="ECO:0000313" key="2">
    <source>
        <dbReference type="Proteomes" id="UP001418222"/>
    </source>
</evidence>
<evidence type="ECO:0000313" key="1">
    <source>
        <dbReference type="EMBL" id="KAK8956995.1"/>
    </source>
</evidence>
<dbReference type="EMBL" id="JBBWWQ010000001">
    <property type="protein sequence ID" value="KAK8956995.1"/>
    <property type="molecule type" value="Genomic_DNA"/>
</dbReference>
<dbReference type="AlphaFoldDB" id="A0AAP0C313"/>
<name>A0AAP0C313_9ASPA</name>
<sequence>MTCFITTVQLRPLDQHSEDHRGCSLCPQAGADSEDGKGEEEFSILRLGFDWAKLWLMGLRHMSGNGYLFVNKQSFLIFQVVPIFSHYKNLSCKFTFHKMHAQKVPKGMQQINNYIL</sequence>
<dbReference type="Proteomes" id="UP001418222">
    <property type="component" value="Unassembled WGS sequence"/>
</dbReference>
<keyword evidence="2" id="KW-1185">Reference proteome</keyword>
<gene>
    <name evidence="1" type="ORF">KSP39_PZI000114</name>
</gene>